<evidence type="ECO:0000256" key="11">
    <source>
        <dbReference type="SAM" id="MobiDB-lite"/>
    </source>
</evidence>
<dbReference type="STRING" id="1507870.A0A1V8SJ85"/>
<keyword evidence="8 10" id="KW-1133">Transmembrane helix</keyword>
<name>A0A1V8SJ85_9PEZI</name>
<keyword evidence="9 10" id="KW-0472">Membrane</keyword>
<sequence>MRSLQWALAALIAAVSADSNLTEKSRNILPSTFKPPQVFRNTNLVRNINLDKSYPRETINVIVENIDAKAQSEYYIPFVAGDIARIGALEVRDKKDATTGPFAAEVVEIDPYSATEYYKITFPTPLAPKAQITLAISYYALSALTPKPSRLDSQNDKQYLHYAFSAYAPSAYATANQKTKLKLSTTDVPDAPILPSSLNSEGKTDPQKQGSTYTYGPYADVPAGATQDTHVRYEYTHPLPHSSLLERDVEISHWGGNAAFEERHWLSNRAATLKNQFSRVAYQQAAYYNPPSTALKELRYPLAIGSQDAYFIDDIGNVSTSRFRSNLREANLELKPRYPMFGGWNYSFKTGWNSDLSSVVRALKGKSDEFVLKVPFFEGPKLSEGMEYERAVVRVILPEGAKILTWDTTVPVISNTTSLHRTFMDTVGRTTLTLTSINLVDELRDRELIVTYEYPFSARFRKPVVITLGLFVVYIASYVIGNLDVRIGKKSKVA</sequence>
<keyword evidence="6 10" id="KW-0732">Signal</keyword>
<evidence type="ECO:0000256" key="3">
    <source>
        <dbReference type="ARBA" id="ARBA00004922"/>
    </source>
</evidence>
<dbReference type="PANTHER" id="PTHR21049">
    <property type="entry name" value="RIBOPHORIN I"/>
    <property type="match status" value="1"/>
</dbReference>
<evidence type="ECO:0000256" key="4">
    <source>
        <dbReference type="ARBA" id="ARBA00008905"/>
    </source>
</evidence>
<protein>
    <recommendedName>
        <fullName evidence="10">Dolichyl-diphosphooligosaccharide--protein glycosyltransferase subunit 1</fullName>
    </recommendedName>
</protein>
<evidence type="ECO:0000256" key="6">
    <source>
        <dbReference type="ARBA" id="ARBA00022729"/>
    </source>
</evidence>
<comment type="function">
    <text evidence="1 10">Subunit of the oligosaccharyl transferase (OST) complex that catalyzes the initial transfer of a defined glycan (Glc(3)Man(9)GlcNAc(2) in eukaryotes) from the lipid carrier dolichol-pyrophosphate to an asparagine residue within an Asn-X-Ser/Thr consensus motif in nascent polypeptide chains, the first step in protein N-glycosylation. N-glycosylation occurs cotranslationally and the complex associates with the Sec61 complex at the channel-forming translocon complex that mediates protein translocation across the endoplasmic reticulum (ER). All subunits are required for a maximal enzyme activity.</text>
</comment>
<evidence type="ECO:0000256" key="10">
    <source>
        <dbReference type="RuleBase" id="RU361143"/>
    </source>
</evidence>
<evidence type="ECO:0000256" key="2">
    <source>
        <dbReference type="ARBA" id="ARBA00004115"/>
    </source>
</evidence>
<keyword evidence="7 10" id="KW-0256">Endoplasmic reticulum</keyword>
<feature type="compositionally biased region" description="Polar residues" evidence="11">
    <location>
        <begin position="196"/>
        <end position="213"/>
    </location>
</feature>
<evidence type="ECO:0000313" key="13">
    <source>
        <dbReference type="Proteomes" id="UP000192596"/>
    </source>
</evidence>
<comment type="caution">
    <text evidence="12">The sequence shown here is derived from an EMBL/GenBank/DDBJ whole genome shotgun (WGS) entry which is preliminary data.</text>
</comment>
<dbReference type="Proteomes" id="UP000192596">
    <property type="component" value="Unassembled WGS sequence"/>
</dbReference>
<proteinExistence type="inferred from homology"/>
<evidence type="ECO:0000256" key="7">
    <source>
        <dbReference type="ARBA" id="ARBA00022824"/>
    </source>
</evidence>
<comment type="subunit">
    <text evidence="10">Component of the oligosaccharyltransferase (OST) complex.</text>
</comment>
<feature type="region of interest" description="Disordered" evidence="11">
    <location>
        <begin position="192"/>
        <end position="213"/>
    </location>
</feature>
<evidence type="ECO:0000256" key="1">
    <source>
        <dbReference type="ARBA" id="ARBA00002791"/>
    </source>
</evidence>
<dbReference type="PANTHER" id="PTHR21049:SF0">
    <property type="entry name" value="DOLICHYL-DIPHOSPHOOLIGOSACCHARIDE--PROTEIN GLYCOSYLTRANSFERASE SUBUNIT 1"/>
    <property type="match status" value="1"/>
</dbReference>
<dbReference type="InParanoid" id="A0A1V8SJ85"/>
<dbReference type="UniPathway" id="UPA00378"/>
<dbReference type="AlphaFoldDB" id="A0A1V8SJ85"/>
<comment type="subcellular location">
    <subcellularLocation>
        <location evidence="2 10">Endoplasmic reticulum membrane</location>
        <topology evidence="2 10">Single-pass type I membrane protein</topology>
    </subcellularLocation>
</comment>
<keyword evidence="5 10" id="KW-0812">Transmembrane</keyword>
<comment type="similarity">
    <text evidence="4 10">Belongs to the OST1 family.</text>
</comment>
<dbReference type="FunCoup" id="A0A1V8SJ85">
    <property type="interactions" value="2014"/>
</dbReference>
<dbReference type="EMBL" id="NAJO01000041">
    <property type="protein sequence ID" value="OQN99205.1"/>
    <property type="molecule type" value="Genomic_DNA"/>
</dbReference>
<gene>
    <name evidence="12" type="ORF">B0A48_15054</name>
</gene>
<comment type="pathway">
    <text evidence="3 10">Protein modification; protein glycosylation.</text>
</comment>
<feature type="chain" id="PRO_5011811658" description="Dolichyl-diphosphooligosaccharide--protein glycosyltransferase subunit 1" evidence="10">
    <location>
        <begin position="18"/>
        <end position="494"/>
    </location>
</feature>
<dbReference type="GO" id="GO:0008250">
    <property type="term" value="C:oligosaccharyltransferase complex"/>
    <property type="evidence" value="ECO:0007669"/>
    <property type="project" value="UniProtKB-UniRule"/>
</dbReference>
<organism evidence="12 13">
    <name type="scientific">Cryoendolithus antarcticus</name>
    <dbReference type="NCBI Taxonomy" id="1507870"/>
    <lineage>
        <taxon>Eukaryota</taxon>
        <taxon>Fungi</taxon>
        <taxon>Dikarya</taxon>
        <taxon>Ascomycota</taxon>
        <taxon>Pezizomycotina</taxon>
        <taxon>Dothideomycetes</taxon>
        <taxon>Dothideomycetidae</taxon>
        <taxon>Cladosporiales</taxon>
        <taxon>Cladosporiaceae</taxon>
        <taxon>Cryoendolithus</taxon>
    </lineage>
</organism>
<accession>A0A1V8SJ85</accession>
<dbReference type="InterPro" id="IPR007676">
    <property type="entry name" value="Ribophorin_I"/>
</dbReference>
<keyword evidence="13" id="KW-1185">Reference proteome</keyword>
<evidence type="ECO:0000313" key="12">
    <source>
        <dbReference type="EMBL" id="OQN99205.1"/>
    </source>
</evidence>
<feature type="signal peptide" evidence="10">
    <location>
        <begin position="1"/>
        <end position="17"/>
    </location>
</feature>
<dbReference type="OrthoDB" id="310030at2759"/>
<evidence type="ECO:0000256" key="9">
    <source>
        <dbReference type="ARBA" id="ARBA00023136"/>
    </source>
</evidence>
<evidence type="ECO:0000256" key="5">
    <source>
        <dbReference type="ARBA" id="ARBA00022692"/>
    </source>
</evidence>
<feature type="transmembrane region" description="Helical" evidence="10">
    <location>
        <begin position="464"/>
        <end position="483"/>
    </location>
</feature>
<reference evidence="13" key="1">
    <citation type="submission" date="2017-03" db="EMBL/GenBank/DDBJ databases">
        <title>Genomes of endolithic fungi from Antarctica.</title>
        <authorList>
            <person name="Coleine C."/>
            <person name="Masonjones S."/>
            <person name="Stajich J.E."/>
        </authorList>
    </citation>
    <scope>NUCLEOTIDE SEQUENCE [LARGE SCALE GENOMIC DNA]</scope>
    <source>
        <strain evidence="13">CCFEE 5527</strain>
    </source>
</reference>
<dbReference type="Pfam" id="PF04597">
    <property type="entry name" value="Ribophorin_I"/>
    <property type="match status" value="1"/>
</dbReference>
<evidence type="ECO:0000256" key="8">
    <source>
        <dbReference type="ARBA" id="ARBA00022989"/>
    </source>
</evidence>
<dbReference type="GO" id="GO:0018279">
    <property type="term" value="P:protein N-linked glycosylation via asparagine"/>
    <property type="evidence" value="ECO:0007669"/>
    <property type="project" value="TreeGrafter"/>
</dbReference>